<dbReference type="SUPFAM" id="SSF51735">
    <property type="entry name" value="NAD(P)-binding Rossmann-fold domains"/>
    <property type="match status" value="1"/>
</dbReference>
<dbReference type="PANTHER" id="PTHR43818">
    <property type="entry name" value="BCDNA.GH03377"/>
    <property type="match status" value="1"/>
</dbReference>
<evidence type="ECO:0000256" key="1">
    <source>
        <dbReference type="ARBA" id="ARBA00023002"/>
    </source>
</evidence>
<dbReference type="Proteomes" id="UP001193035">
    <property type="component" value="Unassembled WGS sequence"/>
</dbReference>
<dbReference type="Gene3D" id="3.40.50.720">
    <property type="entry name" value="NAD(P)-binding Rossmann-like Domain"/>
    <property type="match status" value="1"/>
</dbReference>
<dbReference type="EMBL" id="VCPD01000004">
    <property type="protein sequence ID" value="TMV07048.1"/>
    <property type="molecule type" value="Genomic_DNA"/>
</dbReference>
<accession>A0ABY2WWB3</accession>
<dbReference type="InterPro" id="IPR050463">
    <property type="entry name" value="Gfo/Idh/MocA_oxidrdct_glycsds"/>
</dbReference>
<feature type="domain" description="Gfo/Idh/MocA-like oxidoreductase N-terminal" evidence="2">
    <location>
        <begin position="30"/>
        <end position="146"/>
    </location>
</feature>
<keyword evidence="5" id="KW-1185">Reference proteome</keyword>
<evidence type="ECO:0000313" key="4">
    <source>
        <dbReference type="EMBL" id="TMV07048.1"/>
    </source>
</evidence>
<evidence type="ECO:0000259" key="3">
    <source>
        <dbReference type="Pfam" id="PF22725"/>
    </source>
</evidence>
<organism evidence="4 5">
    <name type="scientific">Ruegeria sediminis</name>
    <dbReference type="NCBI Taxonomy" id="2583820"/>
    <lineage>
        <taxon>Bacteria</taxon>
        <taxon>Pseudomonadati</taxon>
        <taxon>Pseudomonadota</taxon>
        <taxon>Alphaproteobacteria</taxon>
        <taxon>Rhodobacterales</taxon>
        <taxon>Roseobacteraceae</taxon>
        <taxon>Ruegeria</taxon>
    </lineage>
</organism>
<gene>
    <name evidence="4" type="ORF">FGK63_13120</name>
</gene>
<name>A0ABY2WWB3_9RHOB</name>
<evidence type="ECO:0000259" key="2">
    <source>
        <dbReference type="Pfam" id="PF01408"/>
    </source>
</evidence>
<proteinExistence type="predicted"/>
<dbReference type="PANTHER" id="PTHR43818:SF11">
    <property type="entry name" value="BCDNA.GH03377"/>
    <property type="match status" value="1"/>
</dbReference>
<dbReference type="Pfam" id="PF01408">
    <property type="entry name" value="GFO_IDH_MocA"/>
    <property type="match status" value="1"/>
</dbReference>
<dbReference type="SUPFAM" id="SSF55347">
    <property type="entry name" value="Glyceraldehyde-3-phosphate dehydrogenase-like, C-terminal domain"/>
    <property type="match status" value="1"/>
</dbReference>
<reference evidence="4 5" key="1">
    <citation type="submission" date="2019-05" db="EMBL/GenBank/DDBJ databases">
        <title>Ruegeria sp. nov., isolated from tidal flat.</title>
        <authorList>
            <person name="Kim W."/>
        </authorList>
    </citation>
    <scope>NUCLEOTIDE SEQUENCE [LARGE SCALE GENOMIC DNA]</scope>
    <source>
        <strain evidence="4 5">CAU 1488</strain>
    </source>
</reference>
<dbReference type="Pfam" id="PF22725">
    <property type="entry name" value="GFO_IDH_MocA_C3"/>
    <property type="match status" value="1"/>
</dbReference>
<protein>
    <submittedName>
        <fullName evidence="4">Gfo/Idh/MocA family oxidoreductase</fullName>
    </submittedName>
</protein>
<comment type="caution">
    <text evidence="4">The sequence shown here is derived from an EMBL/GenBank/DDBJ whole genome shotgun (WGS) entry which is preliminary data.</text>
</comment>
<keyword evidence="1" id="KW-0560">Oxidoreductase</keyword>
<dbReference type="InterPro" id="IPR000683">
    <property type="entry name" value="Gfo/Idh/MocA-like_OxRdtase_N"/>
</dbReference>
<evidence type="ECO:0000313" key="5">
    <source>
        <dbReference type="Proteomes" id="UP001193035"/>
    </source>
</evidence>
<dbReference type="Gene3D" id="3.30.360.10">
    <property type="entry name" value="Dihydrodipicolinate Reductase, domain 2"/>
    <property type="match status" value="1"/>
</dbReference>
<sequence>MLLRLHVIFLLRCRAHRVCERPCLVKRRCMKIGVIGAAGKIGQMRVQNILESADADLAAVLDLELHRAVAVADGAPAYTDLDRFFSTTMDAVVISTPAHVRETFCIRAFKEGLHVLTEKPLAPTVEGARRIVEAARNAGKVLGCGFNMRYYPSFAHVKDIVMSGEIGEIDHVRVYGGHGGLGNFTHDWEYQAEFSGGGALWDVGIHMTDMVRFILGDITSVYGVTGNKVWNVPGSEDNAVAVFRNTDGIPAVYQASWIDWKGYQSAIEVYGSHGMVRGAYAPMQNLVITMDKPGGTARRVRKYYPEIMLREKLKSWKTTAIQSFGEELSDFIRMARGETGLRCADGHAGLRAVEIAAAVPESSRSGQPVFLEPLGEMTAR</sequence>
<feature type="domain" description="GFO/IDH/MocA-like oxidoreductase" evidence="3">
    <location>
        <begin position="154"/>
        <end position="277"/>
    </location>
</feature>
<dbReference type="InterPro" id="IPR055170">
    <property type="entry name" value="GFO_IDH_MocA-like_dom"/>
</dbReference>
<dbReference type="InterPro" id="IPR036291">
    <property type="entry name" value="NAD(P)-bd_dom_sf"/>
</dbReference>